<dbReference type="InterPro" id="IPR001173">
    <property type="entry name" value="Glyco_trans_2-like"/>
</dbReference>
<organism evidence="2 3">
    <name type="scientific">Saccharolobus islandicus (strain L.S.2.15 / Lassen #1)</name>
    <name type="common">Sulfolobus islandicus</name>
    <dbReference type="NCBI Taxonomy" id="429572"/>
    <lineage>
        <taxon>Archaea</taxon>
        <taxon>Thermoproteota</taxon>
        <taxon>Thermoprotei</taxon>
        <taxon>Sulfolobales</taxon>
        <taxon>Sulfolobaceae</taxon>
        <taxon>Saccharolobus</taxon>
    </lineage>
</organism>
<dbReference type="Gene3D" id="3.90.550.10">
    <property type="entry name" value="Spore Coat Polysaccharide Biosynthesis Protein SpsA, Chain A"/>
    <property type="match status" value="2"/>
</dbReference>
<dbReference type="InterPro" id="IPR029044">
    <property type="entry name" value="Nucleotide-diphossugar_trans"/>
</dbReference>
<dbReference type="RefSeq" id="WP_012713423.1">
    <property type="nucleotide sequence ID" value="NC_012589.1"/>
</dbReference>
<dbReference type="SUPFAM" id="SSF53448">
    <property type="entry name" value="Nucleotide-diphospho-sugar transferases"/>
    <property type="match status" value="1"/>
</dbReference>
<dbReference type="OrthoDB" id="46222at2157"/>
<evidence type="ECO:0000313" key="3">
    <source>
        <dbReference type="Proteomes" id="UP000001747"/>
    </source>
</evidence>
<name>C3MNU2_SACI2</name>
<keyword evidence="2" id="KW-0808">Transferase</keyword>
<dbReference type="CDD" id="cd00761">
    <property type="entry name" value="Glyco_tranf_GTA_type"/>
    <property type="match status" value="1"/>
</dbReference>
<dbReference type="HOGENOM" id="CLU_968438_0_0_2"/>
<sequence length="284" mass="34007">MVLLSITITAKNEAPVIDKVLNNLIKQLNDINYEMILIDNWSSDNTFQILKKYENNHIKVFRYKGSKGSARNFALKKADGKYVMALDADQVYLNLDKFLRDYFSRYSSYSVKIGRSSFPIISPKELLMNIGGWRDLQFAEDWDLWFRLAEACKYIYLIDYDWVFGEHIRSHKNNYSILSKILKYMLKYRDLYIVGLPIRPQNIYNKFLYQLGMVLSFFKNEKKIVYNCTKYLEIPTDKIESEMDWDLQFHYNLIRYQLLTCKNKPIFLEVLSKFENYLKRNYSL</sequence>
<dbReference type="CAZy" id="GT2">
    <property type="family name" value="Glycosyltransferase Family 2"/>
</dbReference>
<dbReference type="Pfam" id="PF00535">
    <property type="entry name" value="Glycos_transf_2"/>
    <property type="match status" value="1"/>
</dbReference>
<evidence type="ECO:0000313" key="2">
    <source>
        <dbReference type="EMBL" id="ACP35055.1"/>
    </source>
</evidence>
<evidence type="ECO:0000259" key="1">
    <source>
        <dbReference type="Pfam" id="PF00535"/>
    </source>
</evidence>
<proteinExistence type="predicted"/>
<dbReference type="PANTHER" id="PTHR43630:SF2">
    <property type="entry name" value="GLYCOSYLTRANSFERASE"/>
    <property type="match status" value="1"/>
</dbReference>
<dbReference type="EMBL" id="CP001399">
    <property type="protein sequence ID" value="ACP35055.1"/>
    <property type="molecule type" value="Genomic_DNA"/>
</dbReference>
<dbReference type="AlphaFoldDB" id="C3MNU2"/>
<dbReference type="KEGG" id="sis:LS215_1021"/>
<gene>
    <name evidence="2" type="ordered locus">LS215_1021</name>
</gene>
<accession>C3MNU2</accession>
<reference evidence="2 3" key="1">
    <citation type="journal article" date="2009" name="Proc. Natl. Acad. Sci. U.S.A.">
        <title>Biogeography of the Sulfolobus islandicus pan-genome.</title>
        <authorList>
            <person name="Reno M.L."/>
            <person name="Held N.L."/>
            <person name="Fields C.J."/>
            <person name="Burke P.V."/>
            <person name="Whitaker R.J."/>
        </authorList>
    </citation>
    <scope>NUCLEOTIDE SEQUENCE [LARGE SCALE GENOMIC DNA]</scope>
    <source>
        <strain evidence="3">L.S.2.15 / Lassen #1</strain>
    </source>
</reference>
<dbReference type="Proteomes" id="UP000001747">
    <property type="component" value="Chromosome"/>
</dbReference>
<dbReference type="PANTHER" id="PTHR43630">
    <property type="entry name" value="POLY-BETA-1,6-N-ACETYL-D-GLUCOSAMINE SYNTHASE"/>
    <property type="match status" value="1"/>
</dbReference>
<dbReference type="GO" id="GO:0016740">
    <property type="term" value="F:transferase activity"/>
    <property type="evidence" value="ECO:0007669"/>
    <property type="project" value="UniProtKB-KW"/>
</dbReference>
<protein>
    <submittedName>
        <fullName evidence="2">Glycosyl transferase family 2</fullName>
    </submittedName>
</protein>
<feature type="domain" description="Glycosyltransferase 2-like" evidence="1">
    <location>
        <begin position="5"/>
        <end position="92"/>
    </location>
</feature>
<dbReference type="GeneID" id="7797525"/>